<feature type="domain" description="Rubicon Homology" evidence="1">
    <location>
        <begin position="5"/>
        <end position="113"/>
    </location>
</feature>
<name>A0A0R3TAS1_RODNA</name>
<evidence type="ECO:0000313" key="2">
    <source>
        <dbReference type="EMBL" id="VDO00018.1"/>
    </source>
</evidence>
<reference evidence="2 3" key="2">
    <citation type="submission" date="2018-11" db="EMBL/GenBank/DDBJ databases">
        <authorList>
            <consortium name="Pathogen Informatics"/>
        </authorList>
    </citation>
    <scope>NUCLEOTIDE SEQUENCE [LARGE SCALE GENOMIC DNA]</scope>
</reference>
<dbReference type="OrthoDB" id="1918044at2759"/>
<reference evidence="4" key="1">
    <citation type="submission" date="2017-02" db="UniProtKB">
        <authorList>
            <consortium name="WormBaseParasite"/>
        </authorList>
    </citation>
    <scope>IDENTIFICATION</scope>
</reference>
<dbReference type="AlphaFoldDB" id="A0A0R3TAS1"/>
<sequence>MKLAVSRDSLIALQYMWHRQPFRAPEGWQRWNARAVLVASLRLRVHRLLPTYFQLCQKANELRHKFEETQPTWLIEQPFTYTMAIVEQVLDGSLIESMTDFWIQVEDHVINCVDEITQLEEFMLLSAVKKCNFSTFEQRESMEIVLKERVSADSELNKNPIS</sequence>
<proteinExistence type="predicted"/>
<dbReference type="Pfam" id="PF13901">
    <property type="entry name" value="RH_dom"/>
    <property type="match status" value="1"/>
</dbReference>
<protein>
    <submittedName>
        <fullName evidence="4">DUF4206 domain-containing protein</fullName>
    </submittedName>
</protein>
<keyword evidence="3" id="KW-1185">Reference proteome</keyword>
<dbReference type="EMBL" id="UZAE01002746">
    <property type="protein sequence ID" value="VDO00018.1"/>
    <property type="molecule type" value="Genomic_DNA"/>
</dbReference>
<dbReference type="STRING" id="102285.A0A0R3TAS1"/>
<evidence type="ECO:0000313" key="3">
    <source>
        <dbReference type="Proteomes" id="UP000278807"/>
    </source>
</evidence>
<dbReference type="Proteomes" id="UP000278807">
    <property type="component" value="Unassembled WGS sequence"/>
</dbReference>
<gene>
    <name evidence="2" type="ORF">HNAJ_LOCUS4158</name>
</gene>
<organism evidence="4">
    <name type="scientific">Rodentolepis nana</name>
    <name type="common">Dwarf tapeworm</name>
    <name type="synonym">Hymenolepis nana</name>
    <dbReference type="NCBI Taxonomy" id="102285"/>
    <lineage>
        <taxon>Eukaryota</taxon>
        <taxon>Metazoa</taxon>
        <taxon>Spiralia</taxon>
        <taxon>Lophotrochozoa</taxon>
        <taxon>Platyhelminthes</taxon>
        <taxon>Cestoda</taxon>
        <taxon>Eucestoda</taxon>
        <taxon>Cyclophyllidea</taxon>
        <taxon>Hymenolepididae</taxon>
        <taxon>Rodentolepis</taxon>
    </lineage>
</organism>
<dbReference type="WBParaSite" id="HNAJ_0000416001-mRNA-1">
    <property type="protein sequence ID" value="HNAJ_0000416001-mRNA-1"/>
    <property type="gene ID" value="HNAJ_0000416001"/>
</dbReference>
<evidence type="ECO:0000313" key="4">
    <source>
        <dbReference type="WBParaSite" id="HNAJ_0000416001-mRNA-1"/>
    </source>
</evidence>
<accession>A0A0R3TAS1</accession>
<evidence type="ECO:0000259" key="1">
    <source>
        <dbReference type="Pfam" id="PF13901"/>
    </source>
</evidence>
<dbReference type="InterPro" id="IPR025258">
    <property type="entry name" value="RH_dom"/>
</dbReference>